<keyword evidence="4" id="KW-1185">Reference proteome</keyword>
<sequence length="639" mass="70815">MNSSLSCKSPPTGVITPRPKRDKMKQKLYAVLGNSYPMDRSVPMEFKVSYPKGNFKNFNKFNHKGERPNYLGERLKAPGWWRHEAVVSVFDKILADKHKKPTLIQRLMKSGVPRPQAQLSVGEQLAKAMMRRRALHYVETRDDLELKVAKINKRLLKLIQEGDHWKKQFEMFEKYADRLTVEANELKTKIEKERREAKRLSNLATEQTQQNVQLEEKLKNTEDARAEAMRQLSDMHHSIQELEREREEIMNSLETQINGALAGLPISSNDSNASSSRPSTPNLHNDTLSTMSSRGSTKSRPALAYSMISSQSKAMSVLGQVKGNNYNNQRTLGGHVHGNGNTKQDKLNKRASVMSSVTVDTERTSHNQSGSGISGNDAISQRIASVQAKLELALNVVSSQRSSSVMTTSSTTSSDDGSGSESGNETDTEDGNEGEPQKIRKTNNEEDVKDGFETDKDDQNNKTPTASRRPSDADIVSGGLTENKEVQPPLPKLPNNDNHESSQGDPVESSTANGTDDGNSKLKVSANITNRPTSASTIKPNPTSTSNSTPIIMKPRLRTKVNINTNDNKDGDTTKKHKIKVTRNITPPSGSESDASNLTAHHVHKEDDNEQQRHDEEVDSDGKRLSILSSRSIQFGQAV</sequence>
<feature type="compositionally biased region" description="Basic and acidic residues" evidence="2">
    <location>
        <begin position="435"/>
        <end position="460"/>
    </location>
</feature>
<feature type="region of interest" description="Disordered" evidence="2">
    <location>
        <begin position="332"/>
        <end position="376"/>
    </location>
</feature>
<accession>A0AAX4JPU7</accession>
<gene>
    <name evidence="3" type="ORF">L201_001648</name>
</gene>
<name>A0AAX4JPU7_9TREE</name>
<evidence type="ECO:0000313" key="4">
    <source>
        <dbReference type="Proteomes" id="UP001355207"/>
    </source>
</evidence>
<keyword evidence="1" id="KW-0175">Coiled coil</keyword>
<feature type="compositionally biased region" description="Polar residues" evidence="2">
    <location>
        <begin position="526"/>
        <end position="550"/>
    </location>
</feature>
<dbReference type="GeneID" id="91092320"/>
<feature type="compositionally biased region" description="Basic and acidic residues" evidence="2">
    <location>
        <begin position="604"/>
        <end position="624"/>
    </location>
</feature>
<feature type="compositionally biased region" description="Low complexity" evidence="2">
    <location>
        <begin position="265"/>
        <end position="282"/>
    </location>
</feature>
<feature type="compositionally biased region" description="Polar residues" evidence="2">
    <location>
        <begin position="283"/>
        <end position="299"/>
    </location>
</feature>
<organism evidence="3 4">
    <name type="scientific">Kwoniella dendrophila CBS 6074</name>
    <dbReference type="NCBI Taxonomy" id="1295534"/>
    <lineage>
        <taxon>Eukaryota</taxon>
        <taxon>Fungi</taxon>
        <taxon>Dikarya</taxon>
        <taxon>Basidiomycota</taxon>
        <taxon>Agaricomycotina</taxon>
        <taxon>Tremellomycetes</taxon>
        <taxon>Tremellales</taxon>
        <taxon>Cryptococcaceae</taxon>
        <taxon>Kwoniella</taxon>
    </lineage>
</organism>
<feature type="region of interest" description="Disordered" evidence="2">
    <location>
        <begin position="1"/>
        <end position="20"/>
    </location>
</feature>
<dbReference type="AlphaFoldDB" id="A0AAX4JPU7"/>
<reference evidence="3 4" key="1">
    <citation type="submission" date="2024-01" db="EMBL/GenBank/DDBJ databases">
        <title>Comparative genomics of Cryptococcus and Kwoniella reveals pathogenesis evolution and contrasting modes of karyotype evolution via chromosome fusion or intercentromeric recombination.</title>
        <authorList>
            <person name="Coelho M.A."/>
            <person name="David-Palma M."/>
            <person name="Shea T."/>
            <person name="Bowers K."/>
            <person name="McGinley-Smith S."/>
            <person name="Mohammad A.W."/>
            <person name="Gnirke A."/>
            <person name="Yurkov A.M."/>
            <person name="Nowrousian M."/>
            <person name="Sun S."/>
            <person name="Cuomo C.A."/>
            <person name="Heitman J."/>
        </authorList>
    </citation>
    <scope>NUCLEOTIDE SEQUENCE [LARGE SCALE GENOMIC DNA]</scope>
    <source>
        <strain evidence="3 4">CBS 6074</strain>
    </source>
</reference>
<feature type="compositionally biased region" description="Low complexity" evidence="2">
    <location>
        <begin position="398"/>
        <end position="423"/>
    </location>
</feature>
<evidence type="ECO:0000256" key="1">
    <source>
        <dbReference type="SAM" id="Coils"/>
    </source>
</evidence>
<feature type="coiled-coil region" evidence="1">
    <location>
        <begin position="141"/>
        <end position="259"/>
    </location>
</feature>
<dbReference type="RefSeq" id="XP_066073532.1">
    <property type="nucleotide sequence ID" value="XM_066217435.1"/>
</dbReference>
<evidence type="ECO:0000256" key="2">
    <source>
        <dbReference type="SAM" id="MobiDB-lite"/>
    </source>
</evidence>
<feature type="region of interest" description="Disordered" evidence="2">
    <location>
        <begin position="398"/>
        <end position="639"/>
    </location>
</feature>
<protein>
    <submittedName>
        <fullName evidence="3">Uncharacterized protein</fullName>
    </submittedName>
</protein>
<dbReference type="EMBL" id="CP144099">
    <property type="protein sequence ID" value="WWC86769.1"/>
    <property type="molecule type" value="Genomic_DNA"/>
</dbReference>
<evidence type="ECO:0000313" key="3">
    <source>
        <dbReference type="EMBL" id="WWC86769.1"/>
    </source>
</evidence>
<dbReference type="Proteomes" id="UP001355207">
    <property type="component" value="Chromosome 2"/>
</dbReference>
<feature type="compositionally biased region" description="Polar residues" evidence="2">
    <location>
        <begin position="627"/>
        <end position="639"/>
    </location>
</feature>
<feature type="compositionally biased region" description="Polar residues" evidence="2">
    <location>
        <begin position="503"/>
        <end position="517"/>
    </location>
</feature>
<feature type="region of interest" description="Disordered" evidence="2">
    <location>
        <begin position="263"/>
        <end position="299"/>
    </location>
</feature>
<feature type="compositionally biased region" description="Polar residues" evidence="2">
    <location>
        <begin position="583"/>
        <end position="599"/>
    </location>
</feature>
<feature type="compositionally biased region" description="Acidic residues" evidence="2">
    <location>
        <begin position="424"/>
        <end position="433"/>
    </location>
</feature>
<proteinExistence type="predicted"/>